<evidence type="ECO:0000313" key="6">
    <source>
        <dbReference type="EMBL" id="MFC0274362.1"/>
    </source>
</evidence>
<dbReference type="Proteomes" id="UP001589854">
    <property type="component" value="Unassembled WGS sequence"/>
</dbReference>
<dbReference type="EC" id="1.1.1.-" evidence="6"/>
<accession>A0ABV6GNB7</accession>
<comment type="similarity">
    <text evidence="1 3">Belongs to the D-isomer specific 2-hydroxyacid dehydrogenase family.</text>
</comment>
<evidence type="ECO:0000256" key="1">
    <source>
        <dbReference type="ARBA" id="ARBA00005854"/>
    </source>
</evidence>
<dbReference type="InterPro" id="IPR006140">
    <property type="entry name" value="D-isomer_DH_NAD-bd"/>
</dbReference>
<dbReference type="RefSeq" id="WP_378938536.1">
    <property type="nucleotide sequence ID" value="NZ_JBHLVO010000034.1"/>
</dbReference>
<dbReference type="Pfam" id="PF02826">
    <property type="entry name" value="2-Hacid_dh_C"/>
    <property type="match status" value="1"/>
</dbReference>
<evidence type="ECO:0000259" key="4">
    <source>
        <dbReference type="Pfam" id="PF00389"/>
    </source>
</evidence>
<feature type="domain" description="D-isomer specific 2-hydroxyacid dehydrogenase catalytic" evidence="4">
    <location>
        <begin position="5"/>
        <end position="318"/>
    </location>
</feature>
<dbReference type="SUPFAM" id="SSF52283">
    <property type="entry name" value="Formate/glycerate dehydrogenase catalytic domain-like"/>
    <property type="match status" value="1"/>
</dbReference>
<evidence type="ECO:0000313" key="7">
    <source>
        <dbReference type="Proteomes" id="UP001589854"/>
    </source>
</evidence>
<dbReference type="InterPro" id="IPR050223">
    <property type="entry name" value="D-isomer_2-hydroxyacid_DH"/>
</dbReference>
<evidence type="ECO:0000256" key="2">
    <source>
        <dbReference type="ARBA" id="ARBA00023002"/>
    </source>
</evidence>
<dbReference type="GO" id="GO:0016491">
    <property type="term" value="F:oxidoreductase activity"/>
    <property type="evidence" value="ECO:0007669"/>
    <property type="project" value="UniProtKB-KW"/>
</dbReference>
<proteinExistence type="inferred from homology"/>
<dbReference type="SUPFAM" id="SSF51735">
    <property type="entry name" value="NAD(P)-binding Rossmann-fold domains"/>
    <property type="match status" value="1"/>
</dbReference>
<dbReference type="PROSITE" id="PS00671">
    <property type="entry name" value="D_2_HYDROXYACID_DH_3"/>
    <property type="match status" value="1"/>
</dbReference>
<feature type="domain" description="D-isomer specific 2-hydroxyacid dehydrogenase NAD-binding" evidence="5">
    <location>
        <begin position="107"/>
        <end position="286"/>
    </location>
</feature>
<comment type="caution">
    <text evidence="6">The sequence shown here is derived from an EMBL/GenBank/DDBJ whole genome shotgun (WGS) entry which is preliminary data.</text>
</comment>
<evidence type="ECO:0000259" key="5">
    <source>
        <dbReference type="Pfam" id="PF02826"/>
    </source>
</evidence>
<keyword evidence="2 3" id="KW-0560">Oxidoreductase</keyword>
<gene>
    <name evidence="6" type="ORF">ACFFIX_23735</name>
</gene>
<keyword evidence="7" id="KW-1185">Reference proteome</keyword>
<dbReference type="PROSITE" id="PS00065">
    <property type="entry name" value="D_2_HYDROXYACID_DH_1"/>
    <property type="match status" value="1"/>
</dbReference>
<dbReference type="InterPro" id="IPR029753">
    <property type="entry name" value="D-isomer_DH_CS"/>
</dbReference>
<dbReference type="Gene3D" id="3.40.50.720">
    <property type="entry name" value="NAD(P)-binding Rossmann-like Domain"/>
    <property type="match status" value="2"/>
</dbReference>
<dbReference type="InterPro" id="IPR036291">
    <property type="entry name" value="NAD(P)-bd_dom_sf"/>
</dbReference>
<evidence type="ECO:0000256" key="3">
    <source>
        <dbReference type="RuleBase" id="RU003719"/>
    </source>
</evidence>
<organism evidence="6 7">
    <name type="scientific">Metabacillus herbersteinensis</name>
    <dbReference type="NCBI Taxonomy" id="283816"/>
    <lineage>
        <taxon>Bacteria</taxon>
        <taxon>Bacillati</taxon>
        <taxon>Bacillota</taxon>
        <taxon>Bacilli</taxon>
        <taxon>Bacillales</taxon>
        <taxon>Bacillaceae</taxon>
        <taxon>Metabacillus</taxon>
    </lineage>
</organism>
<sequence>MKPKVILYSRLPDDLLERLEKNCDVQQYDLESSSEPDFSHDLREVEGIIGSGLKVDRELLNHAHKLKVVTNISVGYNNLDIDELTKRGIMATNTPDVLTDTTADTVFGLLLSTARRIPELDHYVKSGQWKDKITEDLFGVDVHHKNLGIIGMGRIGRAIAERAHYGFKMNILYYNRSRNTSAEKELNAEYASMDSLLAQSDFVCVMAPLVPETVNLIGKREFRLMKKSAIFINGSRGALVNEDELIEALENREILAAGLDVYREEPLNLESPLRHLKNVVTLPHLGSATTETRYKMANLAVENLLKGLKGETPPSLINHDVLKLSEWNRI</sequence>
<dbReference type="Pfam" id="PF00389">
    <property type="entry name" value="2-Hacid_dh"/>
    <property type="match status" value="1"/>
</dbReference>
<dbReference type="EMBL" id="JBHLVO010000034">
    <property type="protein sequence ID" value="MFC0274362.1"/>
    <property type="molecule type" value="Genomic_DNA"/>
</dbReference>
<reference evidence="6 7" key="1">
    <citation type="submission" date="2024-09" db="EMBL/GenBank/DDBJ databases">
        <authorList>
            <person name="Sun Q."/>
            <person name="Mori K."/>
        </authorList>
    </citation>
    <scope>NUCLEOTIDE SEQUENCE [LARGE SCALE GENOMIC DNA]</scope>
    <source>
        <strain evidence="6 7">CCM 7228</strain>
    </source>
</reference>
<dbReference type="PANTHER" id="PTHR10996:SF283">
    <property type="entry name" value="GLYOXYLATE_HYDROXYPYRUVATE REDUCTASE B"/>
    <property type="match status" value="1"/>
</dbReference>
<name>A0ABV6GNB7_9BACI</name>
<dbReference type="InterPro" id="IPR006139">
    <property type="entry name" value="D-isomer_2_OHA_DH_cat_dom"/>
</dbReference>
<dbReference type="InterPro" id="IPR029752">
    <property type="entry name" value="D-isomer_DH_CS1"/>
</dbReference>
<protein>
    <submittedName>
        <fullName evidence="6">2-hydroxyacid dehydrogenase</fullName>
        <ecNumber evidence="6">1.1.1.-</ecNumber>
    </submittedName>
</protein>
<dbReference type="PANTHER" id="PTHR10996">
    <property type="entry name" value="2-HYDROXYACID DEHYDROGENASE-RELATED"/>
    <property type="match status" value="1"/>
</dbReference>
<dbReference type="CDD" id="cd05301">
    <property type="entry name" value="GDH"/>
    <property type="match status" value="1"/>
</dbReference>